<feature type="region of interest" description="Disordered" evidence="1">
    <location>
        <begin position="443"/>
        <end position="464"/>
    </location>
</feature>
<organism evidence="2 3">
    <name type="scientific">Phoenix dactylifera</name>
    <name type="common">Date palm</name>
    <dbReference type="NCBI Taxonomy" id="42345"/>
    <lineage>
        <taxon>Eukaryota</taxon>
        <taxon>Viridiplantae</taxon>
        <taxon>Streptophyta</taxon>
        <taxon>Embryophyta</taxon>
        <taxon>Tracheophyta</taxon>
        <taxon>Spermatophyta</taxon>
        <taxon>Magnoliopsida</taxon>
        <taxon>Liliopsida</taxon>
        <taxon>Arecaceae</taxon>
        <taxon>Coryphoideae</taxon>
        <taxon>Phoeniceae</taxon>
        <taxon>Phoenix</taxon>
    </lineage>
</organism>
<dbReference type="RefSeq" id="XP_038985365.1">
    <property type="nucleotide sequence ID" value="XM_039129437.1"/>
</dbReference>
<accession>A0A8B9AG85</accession>
<dbReference type="AlphaFoldDB" id="A0A8B9AG85"/>
<dbReference type="GeneID" id="113463067"/>
<evidence type="ECO:0000313" key="2">
    <source>
        <dbReference type="Proteomes" id="UP000228380"/>
    </source>
</evidence>
<name>A0A8B9AG85_PHODC</name>
<gene>
    <name evidence="3" type="primary">LOC113463067</name>
</gene>
<protein>
    <submittedName>
        <fullName evidence="3">Uncharacterized protein LOC113463067</fullName>
    </submittedName>
</protein>
<reference evidence="2" key="1">
    <citation type="journal article" date="2019" name="Nat. Commun.">
        <title>Genome-wide association mapping of date palm fruit traits.</title>
        <authorList>
            <person name="Hazzouri K.M."/>
            <person name="Gros-Balthazard M."/>
            <person name="Flowers J.M."/>
            <person name="Copetti D."/>
            <person name="Lemansour A."/>
            <person name="Lebrun M."/>
            <person name="Masmoudi K."/>
            <person name="Ferrand S."/>
            <person name="Dhar M.I."/>
            <person name="Fresquez Z.A."/>
            <person name="Rosas U."/>
            <person name="Zhang J."/>
            <person name="Talag J."/>
            <person name="Lee S."/>
            <person name="Kudrna D."/>
            <person name="Powell R.F."/>
            <person name="Leitch I.J."/>
            <person name="Krueger R.R."/>
            <person name="Wing R.A."/>
            <person name="Amiri K.M.A."/>
            <person name="Purugganan M.D."/>
        </authorList>
    </citation>
    <scope>NUCLEOTIDE SEQUENCE [LARGE SCALE GENOMIC DNA]</scope>
    <source>
        <strain evidence="2">cv. Khalas</strain>
    </source>
</reference>
<reference evidence="3" key="2">
    <citation type="submission" date="2025-08" db="UniProtKB">
        <authorList>
            <consortium name="RefSeq"/>
        </authorList>
    </citation>
    <scope>IDENTIFICATION</scope>
    <source>
        <tissue evidence="3">Young leaves</tissue>
    </source>
</reference>
<proteinExistence type="predicted"/>
<dbReference type="KEGG" id="pda:113463067"/>
<evidence type="ECO:0000313" key="3">
    <source>
        <dbReference type="RefSeq" id="XP_038985365.1"/>
    </source>
</evidence>
<sequence>MSDLESIPELYQLYRKLQSTLADLPENPGCIRLLQLYASHEPEEKGSPENLFDPHQLTSIDSPKGLWCYTPLFYYENTGYQRRKVPVGGGSWIQKAHNNPPGQAWYTQRLEYPIEIHGKTGTSEILRVKFHMKQFTDVQPRPTYALCQIYRRKETQLSASATANEHLGQHTDHRTGAIVHGQQDAMHMVTGNRGTQPNSGGDGTYQLPENIITQTHDSGAIEQLSKGSALDTGEAEQNQLNRYPNSKEKTIARWEWDQFEPTEIERILEMEPFATSQESPCIILAQEDNINIHGDTPGSSIRSFQAQSMRGTSSQISIQNENSTRKRKVDVAVVNFSDGTCRVIEDKGLIEVLKKTKHNTSPPFQSWNAPQERDTVEGQSSMHSHVAEYWTIGLHENDNLQGNNSRYQSYMPSQEGSLINNQNYQQSSFPMDAAPWAGVNLANQRNVQSNDPGYVSDDSSTDQD</sequence>
<keyword evidence="2" id="KW-1185">Reference proteome</keyword>
<dbReference type="Proteomes" id="UP000228380">
    <property type="component" value="Chromosome 8"/>
</dbReference>
<evidence type="ECO:0000256" key="1">
    <source>
        <dbReference type="SAM" id="MobiDB-lite"/>
    </source>
</evidence>